<comment type="similarity">
    <text evidence="2">Belongs to the bacterial solute-binding protein 2 family.</text>
</comment>
<dbReference type="InterPro" id="IPR025997">
    <property type="entry name" value="SBP_2_dom"/>
</dbReference>
<dbReference type="PANTHER" id="PTHR46847">
    <property type="entry name" value="D-ALLOSE-BINDING PERIPLASMIC PROTEIN-RELATED"/>
    <property type="match status" value="1"/>
</dbReference>
<evidence type="ECO:0000256" key="1">
    <source>
        <dbReference type="ARBA" id="ARBA00004196"/>
    </source>
</evidence>
<dbReference type="EMBL" id="DYVR01000052">
    <property type="protein sequence ID" value="HJF84380.1"/>
    <property type="molecule type" value="Genomic_DNA"/>
</dbReference>
<comment type="caution">
    <text evidence="5">The sequence shown here is derived from an EMBL/GenBank/DDBJ whole genome shotgun (WGS) entry which is preliminary data.</text>
</comment>
<dbReference type="Gene3D" id="3.40.50.2300">
    <property type="match status" value="1"/>
</dbReference>
<dbReference type="SUPFAM" id="SSF53822">
    <property type="entry name" value="Periplasmic binding protein-like I"/>
    <property type="match status" value="1"/>
</dbReference>
<dbReference type="GO" id="GO:0030313">
    <property type="term" value="C:cell envelope"/>
    <property type="evidence" value="ECO:0007669"/>
    <property type="project" value="UniProtKB-SubCell"/>
</dbReference>
<dbReference type="GO" id="GO:0030246">
    <property type="term" value="F:carbohydrate binding"/>
    <property type="evidence" value="ECO:0007669"/>
    <property type="project" value="UniProtKB-ARBA"/>
</dbReference>
<dbReference type="InterPro" id="IPR028082">
    <property type="entry name" value="Peripla_BP_I"/>
</dbReference>
<dbReference type="Proteomes" id="UP000780768">
    <property type="component" value="Unassembled WGS sequence"/>
</dbReference>
<dbReference type="PANTHER" id="PTHR46847:SF1">
    <property type="entry name" value="D-ALLOSE-BINDING PERIPLASMIC PROTEIN-RELATED"/>
    <property type="match status" value="1"/>
</dbReference>
<evidence type="ECO:0000259" key="4">
    <source>
        <dbReference type="Pfam" id="PF13407"/>
    </source>
</evidence>
<reference evidence="5" key="1">
    <citation type="journal article" date="2021" name="PeerJ">
        <title>Extensive microbial diversity within the chicken gut microbiome revealed by metagenomics and culture.</title>
        <authorList>
            <person name="Gilroy R."/>
            <person name="Ravi A."/>
            <person name="Getino M."/>
            <person name="Pursley I."/>
            <person name="Horton D.L."/>
            <person name="Alikhan N.F."/>
            <person name="Baker D."/>
            <person name="Gharbi K."/>
            <person name="Hall N."/>
            <person name="Watson M."/>
            <person name="Adriaenssens E.M."/>
            <person name="Foster-Nyarko E."/>
            <person name="Jarju S."/>
            <person name="Secka A."/>
            <person name="Antonio M."/>
            <person name="Oren A."/>
            <person name="Chaudhuri R.R."/>
            <person name="La Ragione R."/>
            <person name="Hildebrand F."/>
            <person name="Pallen M.J."/>
        </authorList>
    </citation>
    <scope>NUCLEOTIDE SEQUENCE</scope>
    <source>
        <strain evidence="5">7318</strain>
    </source>
</reference>
<evidence type="ECO:0000256" key="3">
    <source>
        <dbReference type="ARBA" id="ARBA00022729"/>
    </source>
</evidence>
<organism evidence="5 6">
    <name type="scientific">Megamonas hypermegale</name>
    <dbReference type="NCBI Taxonomy" id="158847"/>
    <lineage>
        <taxon>Bacteria</taxon>
        <taxon>Bacillati</taxon>
        <taxon>Bacillota</taxon>
        <taxon>Negativicutes</taxon>
        <taxon>Selenomonadales</taxon>
        <taxon>Selenomonadaceae</taxon>
        <taxon>Megamonas</taxon>
    </lineage>
</organism>
<comment type="subcellular location">
    <subcellularLocation>
        <location evidence="1">Cell envelope</location>
    </subcellularLocation>
</comment>
<reference evidence="5" key="2">
    <citation type="submission" date="2021-09" db="EMBL/GenBank/DDBJ databases">
        <authorList>
            <person name="Gilroy R."/>
        </authorList>
    </citation>
    <scope>NUCLEOTIDE SEQUENCE</scope>
    <source>
        <strain evidence="5">7318</strain>
    </source>
</reference>
<evidence type="ECO:0000256" key="2">
    <source>
        <dbReference type="ARBA" id="ARBA00007639"/>
    </source>
</evidence>
<feature type="domain" description="Periplasmic binding protein" evidence="4">
    <location>
        <begin position="10"/>
        <end position="139"/>
    </location>
</feature>
<sequence>MKRVPSANIILLKHTTAQSAKERIDGFCAAIAGNNNYKIVNESECEGQLEKAMPAVQRMLEETPQANVIMALNDPSALGAIAALEEKQRYDVLVYGVDGTPDMKSLFAYNQAAAGTVAQSPISIGRIAGEKMYEILAGKNVEKEVIIPVSFINKDNLSEYDEKGWQ</sequence>
<accession>A0A921HKZ4</accession>
<evidence type="ECO:0000313" key="5">
    <source>
        <dbReference type="EMBL" id="HJF84380.1"/>
    </source>
</evidence>
<name>A0A921HKZ4_9FIRM</name>
<evidence type="ECO:0000313" key="6">
    <source>
        <dbReference type="Proteomes" id="UP000780768"/>
    </source>
</evidence>
<proteinExistence type="inferred from homology"/>
<gene>
    <name evidence="5" type="ORF">K8V65_01760</name>
</gene>
<protein>
    <submittedName>
        <fullName evidence="5">Substrate-binding domain-containing protein</fullName>
    </submittedName>
</protein>
<dbReference type="Pfam" id="PF13407">
    <property type="entry name" value="Peripla_BP_4"/>
    <property type="match status" value="1"/>
</dbReference>
<dbReference type="AlphaFoldDB" id="A0A921HKZ4"/>
<keyword evidence="3" id="KW-0732">Signal</keyword>